<proteinExistence type="predicted"/>
<organism evidence="2 3">
    <name type="scientific">Mycena chlorophos</name>
    <name type="common">Agaric fungus</name>
    <name type="synonym">Agaricus chlorophos</name>
    <dbReference type="NCBI Taxonomy" id="658473"/>
    <lineage>
        <taxon>Eukaryota</taxon>
        <taxon>Fungi</taxon>
        <taxon>Dikarya</taxon>
        <taxon>Basidiomycota</taxon>
        <taxon>Agaricomycotina</taxon>
        <taxon>Agaricomycetes</taxon>
        <taxon>Agaricomycetidae</taxon>
        <taxon>Agaricales</taxon>
        <taxon>Marasmiineae</taxon>
        <taxon>Mycenaceae</taxon>
        <taxon>Mycena</taxon>
    </lineage>
</organism>
<evidence type="ECO:0000313" key="3">
    <source>
        <dbReference type="Proteomes" id="UP000815677"/>
    </source>
</evidence>
<dbReference type="EMBL" id="DF838917">
    <property type="protein sequence ID" value="GAT43380.1"/>
    <property type="molecule type" value="Genomic_DNA"/>
</dbReference>
<feature type="compositionally biased region" description="Basic and acidic residues" evidence="1">
    <location>
        <begin position="23"/>
        <end position="61"/>
    </location>
</feature>
<protein>
    <submittedName>
        <fullName evidence="2">Uncharacterized protein</fullName>
    </submittedName>
</protein>
<sequence>YSTRAPSRHLTVFVPEAMGRDVGAPEHRDAKDAHDGRECGLWEAGRRFVNDDPRSDRDEASHTPGHTGISRPTQEYPTMFSIRLDTVRRANSAAAASSSTAFYVRNILALQCLPFTFQHSYSLRTIRRRRLPPSILHQPPP</sequence>
<reference evidence="2" key="1">
    <citation type="submission" date="2014-09" db="EMBL/GenBank/DDBJ databases">
        <title>Genome sequence of the luminous mushroom Mycena chlorophos for searching fungal bioluminescence genes.</title>
        <authorList>
            <person name="Tanaka Y."/>
            <person name="Kasuga D."/>
            <person name="Oba Y."/>
            <person name="Hase S."/>
            <person name="Sato K."/>
            <person name="Oba Y."/>
            <person name="Sakakibara Y."/>
        </authorList>
    </citation>
    <scope>NUCLEOTIDE SEQUENCE</scope>
</reference>
<dbReference type="Proteomes" id="UP000815677">
    <property type="component" value="Unassembled WGS sequence"/>
</dbReference>
<accession>A0ABQ0KXQ8</accession>
<evidence type="ECO:0000256" key="1">
    <source>
        <dbReference type="SAM" id="MobiDB-lite"/>
    </source>
</evidence>
<feature type="region of interest" description="Disordered" evidence="1">
    <location>
        <begin position="16"/>
        <end position="76"/>
    </location>
</feature>
<gene>
    <name evidence="2" type="ORF">MCHLO_01062</name>
</gene>
<feature type="non-terminal residue" evidence="2">
    <location>
        <position position="1"/>
    </location>
</feature>
<name>A0ABQ0KXQ8_MYCCL</name>
<keyword evidence="3" id="KW-1185">Reference proteome</keyword>
<evidence type="ECO:0000313" key="2">
    <source>
        <dbReference type="EMBL" id="GAT43380.1"/>
    </source>
</evidence>